<evidence type="ECO:0000256" key="6">
    <source>
        <dbReference type="ARBA" id="ARBA00023203"/>
    </source>
</evidence>
<dbReference type="Pfam" id="PF01115">
    <property type="entry name" value="F_actin_cap_B"/>
    <property type="match status" value="1"/>
</dbReference>
<dbReference type="InParanoid" id="A3GGE4"/>
<reference evidence="10 11" key="1">
    <citation type="journal article" date="2007" name="Nat. Biotechnol.">
        <title>Genome sequence of the lignocellulose-bioconverting and xylose-fermenting yeast Pichia stipitis.</title>
        <authorList>
            <person name="Jeffries T.W."/>
            <person name="Grigoriev I.V."/>
            <person name="Grimwood J."/>
            <person name="Laplaza J.M."/>
            <person name="Aerts A."/>
            <person name="Salamov A."/>
            <person name="Schmutz J."/>
            <person name="Lindquist E."/>
            <person name="Dehal P."/>
            <person name="Shapiro H."/>
            <person name="Jin Y.S."/>
            <person name="Passoth V."/>
            <person name="Richardson P.M."/>
        </authorList>
    </citation>
    <scope>NUCLEOTIDE SEQUENCE [LARGE SCALE GENOMIC DNA]</scope>
    <source>
        <strain evidence="11">ATCC 58785 / CBS 6054 / NBRC 10063 / NRRL Y-11545</strain>
    </source>
</reference>
<dbReference type="GO" id="GO:0005634">
    <property type="term" value="C:nucleus"/>
    <property type="evidence" value="ECO:0007669"/>
    <property type="project" value="EnsemblFungi"/>
</dbReference>
<dbReference type="GO" id="GO:1902404">
    <property type="term" value="P:mitotic actomyosin contractile ring contraction"/>
    <property type="evidence" value="ECO:0007669"/>
    <property type="project" value="EnsemblFungi"/>
</dbReference>
<evidence type="ECO:0000256" key="5">
    <source>
        <dbReference type="ARBA" id="ARBA00022490"/>
    </source>
</evidence>
<accession>A3GGE4</accession>
<evidence type="ECO:0000256" key="1">
    <source>
        <dbReference type="ARBA" id="ARBA00004245"/>
    </source>
</evidence>
<keyword evidence="4 9" id="KW-0117">Actin capping</keyword>
<sequence length="293" mass="32996">MSYDDKFDSSLDLLRRLDPRTISANLNSVCSLIQNGSDDNEEVVQDLLSSVDTPLQVRKCVQSGKSYLCCDYNRDGDSYRSPWSNKYYPSPNGDDDIPPPYPSDLLRQLELKANDSFDVYRDLYYEGSGISSVYLWDSAEDDEPDSLTDGFAGVVLFKKETDDGSGKWDSIHVFEVVPVSANSFSYKLTSTVILDLQNKQTSSLSLSGNLTRQLETSATAELDSGLNLETNHLIQLGQLVEKSEYNIRNLLQEVYFDKLKDIMLKDLRSVGEISDKKLEDLRQSEMIKGLQSL</sequence>
<dbReference type="FunCoup" id="A3GGE4">
    <property type="interactions" value="912"/>
</dbReference>
<dbReference type="GO" id="GO:0030479">
    <property type="term" value="C:actin cortical patch"/>
    <property type="evidence" value="ECO:0007669"/>
    <property type="project" value="EnsemblFungi"/>
</dbReference>
<organism evidence="10 11">
    <name type="scientific">Scheffersomyces stipitis (strain ATCC 58785 / CBS 6054 / NBRC 10063 / NRRL Y-11545)</name>
    <name type="common">Yeast</name>
    <name type="synonym">Pichia stipitis</name>
    <dbReference type="NCBI Taxonomy" id="322104"/>
    <lineage>
        <taxon>Eukaryota</taxon>
        <taxon>Fungi</taxon>
        <taxon>Dikarya</taxon>
        <taxon>Ascomycota</taxon>
        <taxon>Saccharomycotina</taxon>
        <taxon>Pichiomycetes</taxon>
        <taxon>Debaryomycetaceae</taxon>
        <taxon>Scheffersomyces</taxon>
    </lineage>
</organism>
<dbReference type="HOGENOM" id="CLU_045864_1_1_1"/>
<dbReference type="GO" id="GO:0099079">
    <property type="term" value="C:actin body"/>
    <property type="evidence" value="ECO:0007669"/>
    <property type="project" value="EnsemblFungi"/>
</dbReference>
<dbReference type="OrthoDB" id="9979678at2759"/>
<comment type="similarity">
    <text evidence="2 9">Belongs to the F-actin-capping protein beta subunit family.</text>
</comment>
<dbReference type="InterPro" id="IPR043175">
    <property type="entry name" value="CAPZB_N"/>
</dbReference>
<dbReference type="Proteomes" id="UP000002258">
    <property type="component" value="Chromosome 1"/>
</dbReference>
<dbReference type="STRING" id="322104.A3GGE4"/>
<dbReference type="EMBL" id="AAVQ01000001">
    <property type="protein sequence ID" value="EAZ63506.2"/>
    <property type="molecule type" value="Genomic_DNA"/>
</dbReference>
<dbReference type="GO" id="GO:0044396">
    <property type="term" value="P:actin cortical patch organization"/>
    <property type="evidence" value="ECO:0007669"/>
    <property type="project" value="EnsemblFungi"/>
</dbReference>
<comment type="caution">
    <text evidence="10">The sequence shown here is derived from an EMBL/GenBank/DDBJ whole genome shotgun (WGS) entry which is preliminary data.</text>
</comment>
<dbReference type="OMA" id="WSNKYYP"/>
<evidence type="ECO:0000256" key="9">
    <source>
        <dbReference type="RuleBase" id="RU365078"/>
    </source>
</evidence>
<protein>
    <recommendedName>
        <fullName evidence="3 9">F-actin-capping protein subunit beta</fullName>
    </recommendedName>
</protein>
<dbReference type="GO" id="GO:0051015">
    <property type="term" value="F:actin filament binding"/>
    <property type="evidence" value="ECO:0007669"/>
    <property type="project" value="EnsemblFungi"/>
</dbReference>
<dbReference type="InterPro" id="IPR019771">
    <property type="entry name" value="F-actin_capping_bsu_CS"/>
</dbReference>
<evidence type="ECO:0000256" key="2">
    <source>
        <dbReference type="ARBA" id="ARBA00006039"/>
    </source>
</evidence>
<dbReference type="GO" id="GO:0005934">
    <property type="term" value="C:cellular bud tip"/>
    <property type="evidence" value="ECO:0007669"/>
    <property type="project" value="EnsemblFungi"/>
</dbReference>
<dbReference type="GO" id="GO:0000142">
    <property type="term" value="C:cellular bud neck contractile ring"/>
    <property type="evidence" value="ECO:0007669"/>
    <property type="project" value="EnsemblFungi"/>
</dbReference>
<dbReference type="PROSITE" id="PS00231">
    <property type="entry name" value="F_ACTIN_CAPPING_BETA"/>
    <property type="match status" value="1"/>
</dbReference>
<dbReference type="RefSeq" id="XP_001387529.2">
    <property type="nucleotide sequence ID" value="XM_001387492.1"/>
</dbReference>
<dbReference type="GO" id="GO:0000131">
    <property type="term" value="C:incipient cellular bud site"/>
    <property type="evidence" value="ECO:0007669"/>
    <property type="project" value="EnsemblFungi"/>
</dbReference>
<gene>
    <name evidence="10" type="ORF">PICST_38898</name>
</gene>
<dbReference type="InterPro" id="IPR037282">
    <property type="entry name" value="CapZ_alpha/beta"/>
</dbReference>
<comment type="subunit">
    <text evidence="9">Heterodimer of an alpha and a beta subunit.</text>
</comment>
<dbReference type="GO" id="GO:0051016">
    <property type="term" value="P:barbed-end actin filament capping"/>
    <property type="evidence" value="ECO:0007669"/>
    <property type="project" value="UniProtKB-UniRule"/>
</dbReference>
<keyword evidence="7 9" id="KW-0206">Cytoskeleton</keyword>
<dbReference type="GeneID" id="4851343"/>
<dbReference type="GO" id="GO:0030447">
    <property type="term" value="P:filamentous growth"/>
    <property type="evidence" value="ECO:0007669"/>
    <property type="project" value="EnsemblFungi"/>
</dbReference>
<dbReference type="eggNOG" id="KOG3174">
    <property type="taxonomic scope" value="Eukaryota"/>
</dbReference>
<evidence type="ECO:0000313" key="10">
    <source>
        <dbReference type="EMBL" id="EAZ63506.2"/>
    </source>
</evidence>
<keyword evidence="5 9" id="KW-0963">Cytoplasm</keyword>
<dbReference type="GO" id="GO:0008290">
    <property type="term" value="C:F-actin capping protein complex"/>
    <property type="evidence" value="ECO:0007669"/>
    <property type="project" value="UniProtKB-UniRule"/>
</dbReference>
<dbReference type="KEGG" id="pic:PICST_38898"/>
<dbReference type="GO" id="GO:1904600">
    <property type="term" value="P:mating projection actin fusion focus assembly"/>
    <property type="evidence" value="ECO:0007669"/>
    <property type="project" value="EnsemblFungi"/>
</dbReference>
<evidence type="ECO:0000313" key="11">
    <source>
        <dbReference type="Proteomes" id="UP000002258"/>
    </source>
</evidence>
<comment type="subcellular location">
    <subcellularLocation>
        <location evidence="1 9">Cytoplasm</location>
        <location evidence="1 9">Cytoskeleton</location>
    </subcellularLocation>
</comment>
<evidence type="ECO:0000256" key="8">
    <source>
        <dbReference type="ARBA" id="ARBA00025389"/>
    </source>
</evidence>
<dbReference type="Gene3D" id="3.90.1150.210">
    <property type="entry name" value="F-actin capping protein, beta subunit"/>
    <property type="match status" value="1"/>
</dbReference>
<name>A3GGE4_PICST</name>
<evidence type="ECO:0000256" key="3">
    <source>
        <dbReference type="ARBA" id="ARBA00021859"/>
    </source>
</evidence>
<comment type="function">
    <text evidence="8 9">F-actin-capping proteins bind in a Ca(2+)-independent manner to the fast growing ends of actin filaments (barbed end) thereby blocking the exchange of subunits at these ends. Unlike other capping proteins (such as gelsolin and severin), these proteins do not sever actin filaments.</text>
</comment>
<dbReference type="GO" id="GO:1903475">
    <property type="term" value="P:mitotic actomyosin contractile ring assembly"/>
    <property type="evidence" value="ECO:0007669"/>
    <property type="project" value="EnsemblFungi"/>
</dbReference>
<evidence type="ECO:0000256" key="7">
    <source>
        <dbReference type="ARBA" id="ARBA00023212"/>
    </source>
</evidence>
<dbReference type="AlphaFoldDB" id="A3GGE4"/>
<keyword evidence="6 9" id="KW-0009">Actin-binding</keyword>
<dbReference type="Gene3D" id="1.20.58.570">
    <property type="match status" value="1"/>
</dbReference>
<dbReference type="InterPro" id="IPR001698">
    <property type="entry name" value="CAPZB"/>
</dbReference>
<dbReference type="GO" id="GO:0031097">
    <property type="term" value="C:medial cortex"/>
    <property type="evidence" value="ECO:0007669"/>
    <property type="project" value="EnsemblFungi"/>
</dbReference>
<dbReference type="PRINTS" id="PR00192">
    <property type="entry name" value="FACTINCAPB"/>
</dbReference>
<dbReference type="PANTHER" id="PTHR10619">
    <property type="entry name" value="F-ACTIN-CAPPING PROTEIN SUBUNIT BETA"/>
    <property type="match status" value="1"/>
</dbReference>
<dbReference type="SUPFAM" id="SSF90096">
    <property type="entry name" value="Subunits of heterodimeric actin filament capping protein Capz"/>
    <property type="match status" value="1"/>
</dbReference>
<dbReference type="GO" id="GO:0043332">
    <property type="term" value="C:mating projection tip"/>
    <property type="evidence" value="ECO:0007669"/>
    <property type="project" value="EnsemblFungi"/>
</dbReference>
<evidence type="ECO:0000256" key="4">
    <source>
        <dbReference type="ARBA" id="ARBA00022467"/>
    </source>
</evidence>
<dbReference type="PANTHER" id="PTHR10619:SF0">
    <property type="entry name" value="F-ACTIN-CAPPING PROTEIN SUBUNIT BETA ISOFORMS 1 AND 2"/>
    <property type="match status" value="1"/>
</dbReference>
<dbReference type="InterPro" id="IPR042276">
    <property type="entry name" value="CapZ_alpha/beta_2"/>
</dbReference>
<dbReference type="FunFam" id="1.20.58.570:FF:000001">
    <property type="entry name" value="F-actin-capping protein subunit beta"/>
    <property type="match status" value="1"/>
</dbReference>
<keyword evidence="11" id="KW-1185">Reference proteome</keyword>
<proteinExistence type="inferred from homology"/>